<feature type="transmembrane region" description="Helical" evidence="12">
    <location>
        <begin position="12"/>
        <end position="31"/>
    </location>
</feature>
<dbReference type="GO" id="GO:0005886">
    <property type="term" value="C:plasma membrane"/>
    <property type="evidence" value="ECO:0007669"/>
    <property type="project" value="UniProtKB-SubCell"/>
</dbReference>
<keyword evidence="5 12" id="KW-1133">Transmembrane helix</keyword>
<evidence type="ECO:0000256" key="3">
    <source>
        <dbReference type="ARBA" id="ARBA00022519"/>
    </source>
</evidence>
<evidence type="ECO:0000256" key="2">
    <source>
        <dbReference type="ARBA" id="ARBA00022475"/>
    </source>
</evidence>
<dbReference type="AlphaFoldDB" id="A0A1V3A0U4"/>
<keyword evidence="6 12" id="KW-0472">Membrane</keyword>
<dbReference type="PROSITE" id="PS01096">
    <property type="entry name" value="PPIC_PPIASE_1"/>
    <property type="match status" value="1"/>
</dbReference>
<comment type="subcellular location">
    <subcellularLocation>
        <location evidence="1">Cell inner membrane</location>
        <topology evidence="1">Single-pass type II membrane protein</topology>
        <orientation evidence="1">Periplasmic side</orientation>
    </subcellularLocation>
</comment>
<keyword evidence="15" id="KW-1185">Reference proteome</keyword>
<dbReference type="RefSeq" id="WP_077243659.1">
    <property type="nucleotide sequence ID" value="NZ_MUZR01000007.1"/>
</dbReference>
<dbReference type="SUPFAM" id="SSF54534">
    <property type="entry name" value="FKBP-like"/>
    <property type="match status" value="1"/>
</dbReference>
<evidence type="ECO:0000256" key="1">
    <source>
        <dbReference type="ARBA" id="ARBA00004382"/>
    </source>
</evidence>
<protein>
    <recommendedName>
        <fullName evidence="9">Periplasmic chaperone PpiD</fullName>
    </recommendedName>
    <alternativeName>
        <fullName evidence="10">Periplasmic folding chaperone</fullName>
    </alternativeName>
</protein>
<dbReference type="InterPro" id="IPR046357">
    <property type="entry name" value="PPIase_dom_sf"/>
</dbReference>
<dbReference type="Gene3D" id="3.10.50.40">
    <property type="match status" value="1"/>
</dbReference>
<keyword evidence="4 12" id="KW-0812">Transmembrane</keyword>
<keyword evidence="3" id="KW-0997">Cell inner membrane</keyword>
<comment type="caution">
    <text evidence="14">The sequence shown here is derived from an EMBL/GenBank/DDBJ whole genome shotgun (WGS) entry which is preliminary data.</text>
</comment>
<evidence type="ECO:0000313" key="15">
    <source>
        <dbReference type="Proteomes" id="UP000189177"/>
    </source>
</evidence>
<dbReference type="Gene3D" id="1.10.4030.10">
    <property type="entry name" value="Porin chaperone SurA, peptide-binding domain"/>
    <property type="match status" value="1"/>
</dbReference>
<dbReference type="EMBL" id="MUZR01000007">
    <property type="protein sequence ID" value="OOC10987.1"/>
    <property type="molecule type" value="Genomic_DNA"/>
</dbReference>
<dbReference type="PROSITE" id="PS50198">
    <property type="entry name" value="PPIC_PPIASE_2"/>
    <property type="match status" value="1"/>
</dbReference>
<dbReference type="InterPro" id="IPR027304">
    <property type="entry name" value="Trigger_fact/SurA_dom_sf"/>
</dbReference>
<gene>
    <name evidence="14" type="ORF">B1A74_02320</name>
</gene>
<evidence type="ECO:0000256" key="6">
    <source>
        <dbReference type="ARBA" id="ARBA00023136"/>
    </source>
</evidence>
<evidence type="ECO:0000256" key="8">
    <source>
        <dbReference type="ARBA" id="ARBA00038408"/>
    </source>
</evidence>
<keyword evidence="2" id="KW-1003">Cell membrane</keyword>
<evidence type="ECO:0000256" key="12">
    <source>
        <dbReference type="SAM" id="Phobius"/>
    </source>
</evidence>
<dbReference type="InterPro" id="IPR023058">
    <property type="entry name" value="PPIase_PpiC_CS"/>
</dbReference>
<dbReference type="PANTHER" id="PTHR47529">
    <property type="entry name" value="PEPTIDYL-PROLYL CIS-TRANS ISOMERASE D"/>
    <property type="match status" value="1"/>
</dbReference>
<dbReference type="STRING" id="252474.B1A74_02320"/>
<organism evidence="14 15">
    <name type="scientific">Thioalkalivibrio halophilus</name>
    <dbReference type="NCBI Taxonomy" id="252474"/>
    <lineage>
        <taxon>Bacteria</taxon>
        <taxon>Pseudomonadati</taxon>
        <taxon>Pseudomonadota</taxon>
        <taxon>Gammaproteobacteria</taxon>
        <taxon>Chromatiales</taxon>
        <taxon>Ectothiorhodospiraceae</taxon>
        <taxon>Thioalkalivibrio</taxon>
    </lineage>
</organism>
<name>A0A1V3A0U4_9GAMM</name>
<evidence type="ECO:0000259" key="13">
    <source>
        <dbReference type="PROSITE" id="PS50198"/>
    </source>
</evidence>
<keyword evidence="11 14" id="KW-0413">Isomerase</keyword>
<comment type="similarity">
    <text evidence="8">Belongs to the PpiD chaperone family.</text>
</comment>
<accession>A0A1V3A0U4</accession>
<feature type="domain" description="PpiC" evidence="13">
    <location>
        <begin position="264"/>
        <end position="359"/>
    </location>
</feature>
<proteinExistence type="inferred from homology"/>
<dbReference type="SUPFAM" id="SSF109998">
    <property type="entry name" value="Triger factor/SurA peptide-binding domain-like"/>
    <property type="match status" value="1"/>
</dbReference>
<keyword evidence="7" id="KW-0143">Chaperone</keyword>
<evidence type="ECO:0000256" key="9">
    <source>
        <dbReference type="ARBA" id="ARBA00040743"/>
    </source>
</evidence>
<dbReference type="OrthoDB" id="9812372at2"/>
<dbReference type="Proteomes" id="UP000189177">
    <property type="component" value="Unassembled WGS sequence"/>
</dbReference>
<dbReference type="Pfam" id="PF13624">
    <property type="entry name" value="SurA_N_3"/>
    <property type="match status" value="1"/>
</dbReference>
<keyword evidence="11" id="KW-0697">Rotamase</keyword>
<dbReference type="InterPro" id="IPR000297">
    <property type="entry name" value="PPIase_PpiC"/>
</dbReference>
<evidence type="ECO:0000256" key="7">
    <source>
        <dbReference type="ARBA" id="ARBA00023186"/>
    </source>
</evidence>
<sequence>MLQAIRDRATGWLAYVIIGLIAVPFALWGVGEYFGGAGDIVAAEVDGVDIDTRSVHQEARAQRDELRRMFGGEIPDEFDDEGIRLQALESLIRETLLRQAAADLGFTAASESVRREIRAMPVFQEGGQFSAERYSQLLSAQRISPADFEDDIGRSLVMSQIQTGIRESGRFDEALVDEYAALRNQVRTVSWRVFAAEDFDRPGVVDEDAVEAYYEANPDEFTTEERLRVEYLQLDPASLEEAVELSEEDIEEHYRANRSRYEEPELRDVRVIRLADEDDAEARIGELHQRVEDGEDFAELAEEYSEDSLSAPRGGRMGELARGDLGSSTLETVIFSLPEGMVSQPVRTDQGWYIIQVTAVEDARAQPLEQVRDDVESDLRDRRAEQMQIDALDDLMSLSVEFPESLEPAAEATGLEIRTSDWFTRNLGSGIADSRSVRDAAFGERVRERGENSDALDLDDGSTIVLRVAEREEAELRPLAEVEDEIRARLQAEAAADAAREAGEALLEDLREADDWAAAIEDEGSWTRSRELRRDTRDGDVPDGLVAPVFRLAAAEEDAPRLAGLTLSGGDFAVVALEAVQAGGMQEDPALRQQARDQLRNAYGGAEMRAYLAWLEAEADIQRYPENLE</sequence>
<dbReference type="Pfam" id="PF13145">
    <property type="entry name" value="Rotamase_2"/>
    <property type="match status" value="1"/>
</dbReference>
<evidence type="ECO:0000313" key="14">
    <source>
        <dbReference type="EMBL" id="OOC10987.1"/>
    </source>
</evidence>
<evidence type="ECO:0000256" key="4">
    <source>
        <dbReference type="ARBA" id="ARBA00022692"/>
    </source>
</evidence>
<dbReference type="GO" id="GO:0003755">
    <property type="term" value="F:peptidyl-prolyl cis-trans isomerase activity"/>
    <property type="evidence" value="ECO:0007669"/>
    <property type="project" value="UniProtKB-KW"/>
</dbReference>
<dbReference type="InterPro" id="IPR052029">
    <property type="entry name" value="PpiD_chaperone"/>
</dbReference>
<evidence type="ECO:0000256" key="11">
    <source>
        <dbReference type="PROSITE-ProRule" id="PRU00278"/>
    </source>
</evidence>
<evidence type="ECO:0000256" key="10">
    <source>
        <dbReference type="ARBA" id="ARBA00042775"/>
    </source>
</evidence>
<dbReference type="PANTHER" id="PTHR47529:SF1">
    <property type="entry name" value="PERIPLASMIC CHAPERONE PPID"/>
    <property type="match status" value="1"/>
</dbReference>
<evidence type="ECO:0000256" key="5">
    <source>
        <dbReference type="ARBA" id="ARBA00022989"/>
    </source>
</evidence>
<reference evidence="14 15" key="1">
    <citation type="submission" date="2017-02" db="EMBL/GenBank/DDBJ databases">
        <title>Genomic diversity within the haloalkaliphilic genus Thioalkalivibrio.</title>
        <authorList>
            <person name="Ahn A.-C."/>
            <person name="Meier-Kolthoff J."/>
            <person name="Overmars L."/>
            <person name="Richter M."/>
            <person name="Woyke T."/>
            <person name="Sorokin D.Y."/>
            <person name="Muyzer G."/>
        </authorList>
    </citation>
    <scope>NUCLEOTIDE SEQUENCE [LARGE SCALE GENOMIC DNA]</scope>
    <source>
        <strain evidence="14 15">HL17</strain>
    </source>
</reference>